<dbReference type="GO" id="GO:0016491">
    <property type="term" value="F:oxidoreductase activity"/>
    <property type="evidence" value="ECO:0007669"/>
    <property type="project" value="UniProtKB-KW"/>
</dbReference>
<dbReference type="GeneID" id="26231593"/>
<sequence>MKPLFPVTNCLVRAPLSSGLRRRDLGDGPGHFGFDFAKRTFALFDDSDVPINTSTWPQCGRAIAKWLSLKELPQDENDKSPTLSRFKNCSTYVSSFRLTRSDMFESVKRVTKSTDADWTISQDSVGERFKEGQEDMKVRNWNVFTKMLCSQIFFVNRDGEYESRISLDNEMVGLLVEDLDEATAVGIRMAENNEVSFSH</sequence>
<gene>
    <name evidence="3" type="ORF">Pdw03_0620</name>
</gene>
<evidence type="ECO:0000256" key="2">
    <source>
        <dbReference type="ARBA" id="ARBA00023002"/>
    </source>
</evidence>
<dbReference type="VEuPathDB" id="FungiDB:PDIP_32730"/>
<name>A0A7T6XRG8_PENDI</name>
<protein>
    <submittedName>
        <fullName evidence="3">NAD(P)-binding domain</fullName>
    </submittedName>
</protein>
<evidence type="ECO:0000313" key="3">
    <source>
        <dbReference type="EMBL" id="QQK45722.1"/>
    </source>
</evidence>
<dbReference type="PANTHER" id="PTHR47706">
    <property type="entry name" value="NMRA-LIKE FAMILY PROTEIN"/>
    <property type="match status" value="1"/>
</dbReference>
<evidence type="ECO:0000313" key="4">
    <source>
        <dbReference type="Proteomes" id="UP000595662"/>
    </source>
</evidence>
<dbReference type="EMBL" id="CP060777">
    <property type="protein sequence ID" value="QQK45722.1"/>
    <property type="molecule type" value="Genomic_DNA"/>
</dbReference>
<reference evidence="3 4" key="1">
    <citation type="submission" date="2020-08" db="EMBL/GenBank/DDBJ databases">
        <title>The completed genome sequence of the pathogenic ascomycete fungus Penicillium digitatum.</title>
        <authorList>
            <person name="Wang M."/>
        </authorList>
    </citation>
    <scope>NUCLEOTIDE SEQUENCE [LARGE SCALE GENOMIC DNA]</scope>
    <source>
        <strain evidence="3 4">PdW03</strain>
    </source>
</reference>
<evidence type="ECO:0000256" key="1">
    <source>
        <dbReference type="ARBA" id="ARBA00022857"/>
    </source>
</evidence>
<dbReference type="InterPro" id="IPR051609">
    <property type="entry name" value="NmrA/Isoflavone_reductase-like"/>
</dbReference>
<keyword evidence="2" id="KW-0560">Oxidoreductase</keyword>
<keyword evidence="1" id="KW-0521">NADP</keyword>
<dbReference type="Proteomes" id="UP000595662">
    <property type="component" value="Chromosome 4"/>
</dbReference>
<dbReference type="AlphaFoldDB" id="A0A7T6XRG8"/>
<accession>A0A7T6XRG8</accession>
<proteinExistence type="predicted"/>
<dbReference type="PANTHER" id="PTHR47706:SF7">
    <property type="entry name" value="CIPA-LIKE, PUTATIVE (AFU_ORTHOLOGUE AFUA_1G01630)-RELATED"/>
    <property type="match status" value="1"/>
</dbReference>
<organism evidence="3 4">
    <name type="scientific">Penicillium digitatum</name>
    <name type="common">Green mold</name>
    <dbReference type="NCBI Taxonomy" id="36651"/>
    <lineage>
        <taxon>Eukaryota</taxon>
        <taxon>Fungi</taxon>
        <taxon>Dikarya</taxon>
        <taxon>Ascomycota</taxon>
        <taxon>Pezizomycotina</taxon>
        <taxon>Eurotiomycetes</taxon>
        <taxon>Eurotiomycetidae</taxon>
        <taxon>Eurotiales</taxon>
        <taxon>Aspergillaceae</taxon>
        <taxon>Penicillium</taxon>
    </lineage>
</organism>
<dbReference type="RefSeq" id="XP_065957397.1">
    <property type="nucleotide sequence ID" value="XM_066099670.1"/>
</dbReference>